<dbReference type="EMBL" id="GGEC01077186">
    <property type="protein sequence ID" value="MBX57670.1"/>
    <property type="molecule type" value="Transcribed_RNA"/>
</dbReference>
<name>A0A2P2PSF9_RHIMU</name>
<reference evidence="1" key="1">
    <citation type="submission" date="2018-02" db="EMBL/GenBank/DDBJ databases">
        <title>Rhizophora mucronata_Transcriptome.</title>
        <authorList>
            <person name="Meera S.P."/>
            <person name="Sreeshan A."/>
            <person name="Augustine A."/>
        </authorList>
    </citation>
    <scope>NUCLEOTIDE SEQUENCE</scope>
    <source>
        <tissue evidence="1">Leaf</tissue>
    </source>
</reference>
<organism evidence="1">
    <name type="scientific">Rhizophora mucronata</name>
    <name type="common">Asiatic mangrove</name>
    <dbReference type="NCBI Taxonomy" id="61149"/>
    <lineage>
        <taxon>Eukaryota</taxon>
        <taxon>Viridiplantae</taxon>
        <taxon>Streptophyta</taxon>
        <taxon>Embryophyta</taxon>
        <taxon>Tracheophyta</taxon>
        <taxon>Spermatophyta</taxon>
        <taxon>Magnoliopsida</taxon>
        <taxon>eudicotyledons</taxon>
        <taxon>Gunneridae</taxon>
        <taxon>Pentapetalae</taxon>
        <taxon>rosids</taxon>
        <taxon>fabids</taxon>
        <taxon>Malpighiales</taxon>
        <taxon>Rhizophoraceae</taxon>
        <taxon>Rhizophora</taxon>
    </lineage>
</organism>
<protein>
    <submittedName>
        <fullName evidence="1">Uncharacterized protein</fullName>
    </submittedName>
</protein>
<sequence>MCRFGGAYFIFCLG</sequence>
<accession>A0A2P2PSF9</accession>
<proteinExistence type="predicted"/>
<evidence type="ECO:0000313" key="1">
    <source>
        <dbReference type="EMBL" id="MBX57670.1"/>
    </source>
</evidence>